<gene>
    <name evidence="1" type="ordered locus">Turpa_2413</name>
</gene>
<dbReference type="EMBL" id="CP002959">
    <property type="protein sequence ID" value="AFM13055.1"/>
    <property type="molecule type" value="Genomic_DNA"/>
</dbReference>
<accession>I4B6Z8</accession>
<reference evidence="1 2" key="1">
    <citation type="submission" date="2012-06" db="EMBL/GenBank/DDBJ databases">
        <title>The complete chromosome of genome of Turneriella parva DSM 21527.</title>
        <authorList>
            <consortium name="US DOE Joint Genome Institute (JGI-PGF)"/>
            <person name="Lucas S."/>
            <person name="Han J."/>
            <person name="Lapidus A."/>
            <person name="Bruce D."/>
            <person name="Goodwin L."/>
            <person name="Pitluck S."/>
            <person name="Peters L."/>
            <person name="Kyrpides N."/>
            <person name="Mavromatis K."/>
            <person name="Ivanova N."/>
            <person name="Mikhailova N."/>
            <person name="Chertkov O."/>
            <person name="Detter J.C."/>
            <person name="Tapia R."/>
            <person name="Han C."/>
            <person name="Land M."/>
            <person name="Hauser L."/>
            <person name="Markowitz V."/>
            <person name="Cheng J.-F."/>
            <person name="Hugenholtz P."/>
            <person name="Woyke T."/>
            <person name="Wu D."/>
            <person name="Gronow S."/>
            <person name="Wellnitz S."/>
            <person name="Brambilla E."/>
            <person name="Klenk H.-P."/>
            <person name="Eisen J.A."/>
        </authorList>
    </citation>
    <scope>NUCLEOTIDE SEQUENCE [LARGE SCALE GENOMIC DNA]</scope>
    <source>
        <strain evidence="2">ATCC BAA-1111 / DSM 21527 / NCTC 11395 / H</strain>
    </source>
</reference>
<sequence>MIRPLRKTATPTIALIMCGALLMQRPLAAQRKSSIEPYQNPFAVKTHVDGSPLLIDGRFEFYMFPGARRERTPDRQMTCGERIAVTTVNVAAQLIRSAVRRR</sequence>
<protein>
    <submittedName>
        <fullName evidence="1">Uncharacterized protein</fullName>
    </submittedName>
</protein>
<dbReference type="RefSeq" id="WP_014803561.1">
    <property type="nucleotide sequence ID" value="NC_018020.1"/>
</dbReference>
<organism evidence="1 2">
    <name type="scientific">Turneriella parva (strain ATCC BAA-1111 / DSM 21527 / NCTC 11395 / H)</name>
    <name type="common">Leptospira parva</name>
    <dbReference type="NCBI Taxonomy" id="869212"/>
    <lineage>
        <taxon>Bacteria</taxon>
        <taxon>Pseudomonadati</taxon>
        <taxon>Spirochaetota</taxon>
        <taxon>Spirochaetia</taxon>
        <taxon>Leptospirales</taxon>
        <taxon>Leptospiraceae</taxon>
        <taxon>Turneriella</taxon>
    </lineage>
</organism>
<dbReference type="Proteomes" id="UP000006048">
    <property type="component" value="Chromosome"/>
</dbReference>
<evidence type="ECO:0000313" key="1">
    <source>
        <dbReference type="EMBL" id="AFM13055.1"/>
    </source>
</evidence>
<keyword evidence="2" id="KW-1185">Reference proteome</keyword>
<dbReference type="KEGG" id="tpx:Turpa_2413"/>
<dbReference type="STRING" id="869212.Turpa_2413"/>
<evidence type="ECO:0000313" key="2">
    <source>
        <dbReference type="Proteomes" id="UP000006048"/>
    </source>
</evidence>
<dbReference type="HOGENOM" id="CLU_2276235_0_0_12"/>
<proteinExistence type="predicted"/>
<name>I4B6Z8_TURPD</name>
<dbReference type="AlphaFoldDB" id="I4B6Z8"/>